<evidence type="ECO:0000313" key="1">
    <source>
        <dbReference type="EMBL" id="KAL1560406.1"/>
    </source>
</evidence>
<sequence>MRRSNASQIPIITSSSAPPPPWIELPEDGFFDDEYNVMCRRTVDHSQGQLVDLTIQYFGDDALLDYIVHLSSNLKHLKLGTCFSYQDIVHVNGCKTFTVGRIAPYHSTMDLCL</sequence>
<proteinExistence type="predicted"/>
<dbReference type="Proteomes" id="UP001567538">
    <property type="component" value="Unassembled WGS sequence"/>
</dbReference>
<organism evidence="1 2">
    <name type="scientific">Salvia divinorum</name>
    <name type="common">Maria pastora</name>
    <name type="synonym">Diviner's sage</name>
    <dbReference type="NCBI Taxonomy" id="28513"/>
    <lineage>
        <taxon>Eukaryota</taxon>
        <taxon>Viridiplantae</taxon>
        <taxon>Streptophyta</taxon>
        <taxon>Embryophyta</taxon>
        <taxon>Tracheophyta</taxon>
        <taxon>Spermatophyta</taxon>
        <taxon>Magnoliopsida</taxon>
        <taxon>eudicotyledons</taxon>
        <taxon>Gunneridae</taxon>
        <taxon>Pentapetalae</taxon>
        <taxon>asterids</taxon>
        <taxon>lamiids</taxon>
        <taxon>Lamiales</taxon>
        <taxon>Lamiaceae</taxon>
        <taxon>Nepetoideae</taxon>
        <taxon>Mentheae</taxon>
        <taxon>Salviinae</taxon>
        <taxon>Salvia</taxon>
        <taxon>Salvia subgen. Calosphace</taxon>
    </lineage>
</organism>
<dbReference type="AlphaFoldDB" id="A0ABD1HVD7"/>
<evidence type="ECO:0000313" key="2">
    <source>
        <dbReference type="Proteomes" id="UP001567538"/>
    </source>
</evidence>
<gene>
    <name evidence="1" type="ORF">AAHA92_10617</name>
</gene>
<comment type="caution">
    <text evidence="1">The sequence shown here is derived from an EMBL/GenBank/DDBJ whole genome shotgun (WGS) entry which is preliminary data.</text>
</comment>
<accession>A0ABD1HVD7</accession>
<protein>
    <submittedName>
        <fullName evidence="1">F-box/LRR-repeat protein 9 isoform X2</fullName>
    </submittedName>
</protein>
<keyword evidence="2" id="KW-1185">Reference proteome</keyword>
<name>A0ABD1HVD7_SALDI</name>
<reference evidence="1 2" key="1">
    <citation type="submission" date="2024-06" db="EMBL/GenBank/DDBJ databases">
        <title>A chromosome level genome sequence of Diviner's sage (Salvia divinorum).</title>
        <authorList>
            <person name="Ford S.A."/>
            <person name="Ro D.-K."/>
            <person name="Ness R.W."/>
            <person name="Phillips M.A."/>
        </authorList>
    </citation>
    <scope>NUCLEOTIDE SEQUENCE [LARGE SCALE GENOMIC DNA]</scope>
    <source>
        <strain evidence="1">SAF-2024a</strain>
        <tissue evidence="1">Leaf</tissue>
    </source>
</reference>
<dbReference type="EMBL" id="JBEAFC010000004">
    <property type="protein sequence ID" value="KAL1560406.1"/>
    <property type="molecule type" value="Genomic_DNA"/>
</dbReference>